<dbReference type="InterPro" id="IPR036864">
    <property type="entry name" value="Zn2-C6_fun-type_DNA-bd_sf"/>
</dbReference>
<gene>
    <name evidence="10" type="ORF">HDK90DRAFT_398614</name>
</gene>
<name>A0ABR1Z0A1_9PEZI</name>
<feature type="non-terminal residue" evidence="10">
    <location>
        <position position="1"/>
    </location>
</feature>
<accession>A0ABR1Z0A1</accession>
<dbReference type="SUPFAM" id="SSF57701">
    <property type="entry name" value="Zn2/Cys6 DNA-binding domain"/>
    <property type="match status" value="1"/>
</dbReference>
<organism evidence="10 11">
    <name type="scientific">Phyllosticta capitalensis</name>
    <dbReference type="NCBI Taxonomy" id="121624"/>
    <lineage>
        <taxon>Eukaryota</taxon>
        <taxon>Fungi</taxon>
        <taxon>Dikarya</taxon>
        <taxon>Ascomycota</taxon>
        <taxon>Pezizomycotina</taxon>
        <taxon>Dothideomycetes</taxon>
        <taxon>Dothideomycetes incertae sedis</taxon>
        <taxon>Botryosphaeriales</taxon>
        <taxon>Phyllostictaceae</taxon>
        <taxon>Phyllosticta</taxon>
    </lineage>
</organism>
<dbReference type="InterPro" id="IPR051615">
    <property type="entry name" value="Transcr_Regulatory_Elem"/>
</dbReference>
<dbReference type="PANTHER" id="PTHR31313">
    <property type="entry name" value="TY1 ENHANCER ACTIVATOR"/>
    <property type="match status" value="1"/>
</dbReference>
<dbReference type="PANTHER" id="PTHR31313:SF4">
    <property type="entry name" value="CONIDIAL DEVELOPMENT PROTEIN FLUFFY"/>
    <property type="match status" value="1"/>
</dbReference>
<comment type="subcellular location">
    <subcellularLocation>
        <location evidence="1">Nucleus</location>
    </subcellularLocation>
</comment>
<evidence type="ECO:0000313" key="11">
    <source>
        <dbReference type="Proteomes" id="UP001492380"/>
    </source>
</evidence>
<dbReference type="EMBL" id="JBBWRZ010000002">
    <property type="protein sequence ID" value="KAK8244200.1"/>
    <property type="molecule type" value="Genomic_DNA"/>
</dbReference>
<dbReference type="CDD" id="cd00067">
    <property type="entry name" value="GAL4"/>
    <property type="match status" value="1"/>
</dbReference>
<evidence type="ECO:0000256" key="3">
    <source>
        <dbReference type="ARBA" id="ARBA00022833"/>
    </source>
</evidence>
<dbReference type="PROSITE" id="PS50048">
    <property type="entry name" value="ZN2_CY6_FUNGAL_2"/>
    <property type="match status" value="1"/>
</dbReference>
<keyword evidence="4" id="KW-0805">Transcription regulation</keyword>
<evidence type="ECO:0000313" key="10">
    <source>
        <dbReference type="EMBL" id="KAK8244200.1"/>
    </source>
</evidence>
<dbReference type="InterPro" id="IPR001138">
    <property type="entry name" value="Zn2Cys6_DnaBD"/>
</dbReference>
<evidence type="ECO:0000256" key="2">
    <source>
        <dbReference type="ARBA" id="ARBA00022723"/>
    </source>
</evidence>
<feature type="domain" description="Zn(2)-C6 fungal-type" evidence="9">
    <location>
        <begin position="1"/>
        <end position="31"/>
    </location>
</feature>
<evidence type="ECO:0000256" key="6">
    <source>
        <dbReference type="ARBA" id="ARBA00023163"/>
    </source>
</evidence>
<feature type="non-terminal residue" evidence="10">
    <location>
        <position position="561"/>
    </location>
</feature>
<keyword evidence="5" id="KW-0238">DNA-binding</keyword>
<evidence type="ECO:0000256" key="7">
    <source>
        <dbReference type="ARBA" id="ARBA00023242"/>
    </source>
</evidence>
<evidence type="ECO:0000256" key="5">
    <source>
        <dbReference type="ARBA" id="ARBA00023125"/>
    </source>
</evidence>
<proteinExistence type="predicted"/>
<evidence type="ECO:0000256" key="4">
    <source>
        <dbReference type="ARBA" id="ARBA00023015"/>
    </source>
</evidence>
<sequence>CVPCRKRKSKCDGSLPSCSSCTAVYKTECHYGGDPKSSTKRTPDVEEVGRPNTPSDSISKLVASVKALPGSQAARLIKQIQCCEDIDALANSASTLPFTVAEHQAESPAEMASSPRPNARLHYGNTSIFSLQGEIPGFHAKSAQEPRMLPDEGVIWTSAPIDLVDHLLELYFSRVHPFHPVGSQRAFYKAFEEKDLNSCSPLLVNAILAFSCHYSDRLDVRTDPADARTTGDQFFAEARRLLNNENSPSIPTIQALAIMSLREISKGRDSSGYRYIRWCMTMIIEMGLHLSVSGEQTHKTSWDQNVERTYIFWGCYALDVVWALCTGRTPSIPNFAITVGKDGLKSHDEGPRGWQNRTRASPGRDTPFSQVPEILHYLSGFYEITSGMLNIVFARGGQFTTDTVLHCYAKYQSWYHGLPDKLHAENLHFAKAHSILPPILLLNMVYHNCIFHLFRLSTESSFWGLEIRPHEMCRKSARNITQLMKIYRKASNIDSFPPLVAHVLFWSSVQHLQDLPDPQAVQGLREGIQDLDAMTFVHPIAAQCITILREYSRHINKKLPD</sequence>
<keyword evidence="2" id="KW-0479">Metal-binding</keyword>
<dbReference type="InterPro" id="IPR007219">
    <property type="entry name" value="XnlR_reg_dom"/>
</dbReference>
<dbReference type="Pfam" id="PF04082">
    <property type="entry name" value="Fungal_trans"/>
    <property type="match status" value="1"/>
</dbReference>
<evidence type="ECO:0000256" key="1">
    <source>
        <dbReference type="ARBA" id="ARBA00004123"/>
    </source>
</evidence>
<dbReference type="SMART" id="SM00906">
    <property type="entry name" value="Fungal_trans"/>
    <property type="match status" value="1"/>
</dbReference>
<keyword evidence="7" id="KW-0539">Nucleus</keyword>
<dbReference type="Proteomes" id="UP001492380">
    <property type="component" value="Unassembled WGS sequence"/>
</dbReference>
<reference evidence="10 11" key="1">
    <citation type="submission" date="2024-04" db="EMBL/GenBank/DDBJ databases">
        <title>Phyllosticta paracitricarpa is synonymous to the EU quarantine fungus P. citricarpa based on phylogenomic analyses.</title>
        <authorList>
            <consortium name="Lawrence Berkeley National Laboratory"/>
            <person name="Van Ingen-Buijs V.A."/>
            <person name="Van Westerhoven A.C."/>
            <person name="Haridas S."/>
            <person name="Skiadas P."/>
            <person name="Martin F."/>
            <person name="Groenewald J.Z."/>
            <person name="Crous P.W."/>
            <person name="Seidl M.F."/>
        </authorList>
    </citation>
    <scope>NUCLEOTIDE SEQUENCE [LARGE SCALE GENOMIC DNA]</scope>
    <source>
        <strain evidence="10 11">CBS 123374</strain>
    </source>
</reference>
<keyword evidence="6" id="KW-0804">Transcription</keyword>
<comment type="caution">
    <text evidence="10">The sequence shown here is derived from an EMBL/GenBank/DDBJ whole genome shotgun (WGS) entry which is preliminary data.</text>
</comment>
<dbReference type="Gene3D" id="4.10.240.10">
    <property type="entry name" value="Zn(2)-C6 fungal-type DNA-binding domain"/>
    <property type="match status" value="1"/>
</dbReference>
<keyword evidence="3" id="KW-0862">Zinc</keyword>
<dbReference type="SMART" id="SM00066">
    <property type="entry name" value="GAL4"/>
    <property type="match status" value="1"/>
</dbReference>
<keyword evidence="11" id="KW-1185">Reference proteome</keyword>
<feature type="region of interest" description="Disordered" evidence="8">
    <location>
        <begin position="31"/>
        <end position="56"/>
    </location>
</feature>
<feature type="region of interest" description="Disordered" evidence="8">
    <location>
        <begin position="346"/>
        <end position="365"/>
    </location>
</feature>
<dbReference type="Pfam" id="PF00172">
    <property type="entry name" value="Zn_clus"/>
    <property type="match status" value="1"/>
</dbReference>
<dbReference type="CDD" id="cd12148">
    <property type="entry name" value="fungal_TF_MHR"/>
    <property type="match status" value="1"/>
</dbReference>
<evidence type="ECO:0000259" key="9">
    <source>
        <dbReference type="PROSITE" id="PS50048"/>
    </source>
</evidence>
<protein>
    <submittedName>
        <fullName evidence="10">Fungal-specific transcription factor domain-containing protein</fullName>
    </submittedName>
</protein>
<evidence type="ECO:0000256" key="8">
    <source>
        <dbReference type="SAM" id="MobiDB-lite"/>
    </source>
</evidence>